<evidence type="ECO:0000313" key="4">
    <source>
        <dbReference type="Proteomes" id="UP001204798"/>
    </source>
</evidence>
<dbReference type="EC" id="7.1.1.-" evidence="1"/>
<organism evidence="3 4">
    <name type="scientific">Candidatus Fervidibacter sacchari</name>
    <dbReference type="NCBI Taxonomy" id="1448929"/>
    <lineage>
        <taxon>Bacteria</taxon>
        <taxon>Candidatus Fervidibacterota</taxon>
        <taxon>Candidatus Fervidibacter</taxon>
    </lineage>
</organism>
<keyword evidence="1" id="KW-0813">Transport</keyword>
<comment type="subcellular location">
    <subcellularLocation>
        <location evidence="1">Cell membrane</location>
        <topology evidence="1">Peripheral membrane protein</topology>
        <orientation evidence="1">Cytoplasmic side</orientation>
    </subcellularLocation>
</comment>
<dbReference type="NCBIfam" id="TIGR01962">
    <property type="entry name" value="NuoD"/>
    <property type="match status" value="1"/>
</dbReference>
<reference evidence="3 4" key="1">
    <citation type="submission" date="2022-08" db="EMBL/GenBank/DDBJ databases">
        <title>Bacterial and archaeal communities from various locations to study Microbial Dark Matter (Phase II).</title>
        <authorList>
            <person name="Stepanauskas R."/>
        </authorList>
    </citation>
    <scope>NUCLEOTIDE SEQUENCE [LARGE SCALE GENOMIC DNA]</scope>
    <source>
        <strain evidence="3 4">PD1</strain>
    </source>
</reference>
<dbReference type="EMBL" id="JANUCP010000002">
    <property type="protein sequence ID" value="MCS3918615.1"/>
    <property type="molecule type" value="Genomic_DNA"/>
</dbReference>
<dbReference type="Proteomes" id="UP001204798">
    <property type="component" value="Unassembled WGS sequence"/>
</dbReference>
<dbReference type="InterPro" id="IPR029014">
    <property type="entry name" value="NiFe-Hase_large"/>
</dbReference>
<keyword evidence="1" id="KW-0520">NAD</keyword>
<dbReference type="PANTHER" id="PTHR11993:SF10">
    <property type="entry name" value="NADH DEHYDROGENASE [UBIQUINONE] IRON-SULFUR PROTEIN 2, MITOCHONDRIAL"/>
    <property type="match status" value="1"/>
</dbReference>
<sequence length="394" mass="44971">MAATELRENVAISPRREIRTEEMEINMGPQHPSTHGVLRVVIKVDGEWIRAADPDIGYLHRSFEKLAELRTYPQGIFLTDRWDYLSAMNNNWVYCMAVEKLLGIQVPEKAEWIRVMISEFQRIASHLVFLGTYGLDMGALTPFFYCFREREKILDLFEELCGARLTYNYIRIGGVSRDIPKGWLDKAEELLDYLAKRFDELDDLLTYNKIFVARTVGIGVIPPEMAMDYGLTGPMIRGSGIPYDVRKVQPYSIYDQVEFDVVTHPGCDCWARVWVRSQEMRQSLRIIKQCIDKLRTFPEPDFDAPYDPSPQVMAKVPPKPKPKPNDVYVCIESPRGELGVYMVSDGSEKPYRMKIRGPAFVNLSVLPAVAPGHKVADLVAIVGNIDIVMGEVDR</sequence>
<evidence type="ECO:0000259" key="2">
    <source>
        <dbReference type="Pfam" id="PF00346"/>
    </source>
</evidence>
<protein>
    <recommendedName>
        <fullName evidence="1">NADH-quinone oxidoreductase subunit D</fullName>
        <ecNumber evidence="1">7.1.1.-</ecNumber>
    </recommendedName>
    <alternativeName>
        <fullName evidence="1">NADH dehydrogenase I subunit D</fullName>
    </alternativeName>
    <alternativeName>
        <fullName evidence="1">NDH-1 subunit D</fullName>
    </alternativeName>
</protein>
<comment type="catalytic activity">
    <reaction evidence="1">
        <text>a quinone + NADH + 5 H(+)(in) = a quinol + NAD(+) + 4 H(+)(out)</text>
        <dbReference type="Rhea" id="RHEA:57888"/>
        <dbReference type="ChEBI" id="CHEBI:15378"/>
        <dbReference type="ChEBI" id="CHEBI:24646"/>
        <dbReference type="ChEBI" id="CHEBI:57540"/>
        <dbReference type="ChEBI" id="CHEBI:57945"/>
        <dbReference type="ChEBI" id="CHEBI:132124"/>
    </reaction>
</comment>
<proteinExistence type="inferred from homology"/>
<dbReference type="InterPro" id="IPR001135">
    <property type="entry name" value="NADH_Q_OxRdtase_suD"/>
</dbReference>
<dbReference type="HAMAP" id="MF_01358">
    <property type="entry name" value="NDH1_NuoD"/>
    <property type="match status" value="1"/>
</dbReference>
<dbReference type="Gene3D" id="1.10.645.10">
    <property type="entry name" value="Cytochrome-c3 Hydrogenase, chain B"/>
    <property type="match status" value="1"/>
</dbReference>
<gene>
    <name evidence="1" type="primary">nuoD</name>
    <name evidence="3" type="ORF">M2350_001015</name>
</gene>
<evidence type="ECO:0000313" key="3">
    <source>
        <dbReference type="EMBL" id="MCS3918615.1"/>
    </source>
</evidence>
<dbReference type="Pfam" id="PF00346">
    <property type="entry name" value="Complex1_49kDa"/>
    <property type="match status" value="1"/>
</dbReference>
<dbReference type="RefSeq" id="WP_018195898.1">
    <property type="nucleotide sequence ID" value="NZ_CP130454.1"/>
</dbReference>
<evidence type="ECO:0000256" key="1">
    <source>
        <dbReference type="HAMAP-Rule" id="MF_01358"/>
    </source>
</evidence>
<keyword evidence="1" id="KW-0874">Quinone</keyword>
<dbReference type="InterPro" id="IPR022885">
    <property type="entry name" value="NDH1_su_D/H"/>
</dbReference>
<name>A0ABT2EL96_9BACT</name>
<comment type="similarity">
    <text evidence="1">Belongs to the complex I 49 kDa subunit family.</text>
</comment>
<keyword evidence="1" id="KW-0472">Membrane</keyword>
<dbReference type="PANTHER" id="PTHR11993">
    <property type="entry name" value="NADH-UBIQUINONE OXIDOREDUCTASE 49 KDA SUBUNIT"/>
    <property type="match status" value="1"/>
</dbReference>
<comment type="subunit">
    <text evidence="1">NDH-1 is composed of 14 different subunits. Subunits NuoB, C, D, E, F, and G constitute the peripheral sector of the complex.</text>
</comment>
<dbReference type="NCBIfam" id="NF004739">
    <property type="entry name" value="PRK06075.1"/>
    <property type="match status" value="1"/>
</dbReference>
<accession>A0ABT2EL96</accession>
<comment type="function">
    <text evidence="1">NDH-1 shuttles electrons from NADH, via FMN and iron-sulfur (Fe-S) centers, to quinones in the respiratory chain. The immediate electron acceptor for the enzyme in this species is believed to be ubiquinone. Couples the redox reaction to proton translocation (for every two electrons transferred, four hydrogen ions are translocated across the cytoplasmic membrane), and thus conserves the redox energy in a proton gradient.</text>
</comment>
<feature type="domain" description="NADH-quinone oxidoreductase subunit D" evidence="2">
    <location>
        <begin position="136"/>
        <end position="394"/>
    </location>
</feature>
<keyword evidence="1" id="KW-1003">Cell membrane</keyword>
<keyword evidence="1" id="KW-0830">Ubiquinone</keyword>
<keyword evidence="4" id="KW-1185">Reference proteome</keyword>
<dbReference type="SUPFAM" id="SSF56762">
    <property type="entry name" value="HydB/Nqo4-like"/>
    <property type="match status" value="1"/>
</dbReference>
<comment type="caution">
    <text evidence="3">The sequence shown here is derived from an EMBL/GenBank/DDBJ whole genome shotgun (WGS) entry which is preliminary data.</text>
</comment>
<keyword evidence="1" id="KW-1278">Translocase</keyword>